<comment type="caution">
    <text evidence="2">The sequence shown here is derived from an EMBL/GenBank/DDBJ whole genome shotgun (WGS) entry which is preliminary data.</text>
</comment>
<feature type="compositionally biased region" description="Acidic residues" evidence="1">
    <location>
        <begin position="442"/>
        <end position="453"/>
    </location>
</feature>
<reference evidence="2 3" key="1">
    <citation type="journal article" date="2010" name="Proc. Natl. Acad. Sci. U.S.A.">
        <title>Insights into evolution of multicellular fungi from the assembled chromosomes of the mushroom Coprinopsis cinerea (Coprinus cinereus).</title>
        <authorList>
            <person name="Stajich J.E."/>
            <person name="Wilke S.K."/>
            <person name="Ahren D."/>
            <person name="Au C.H."/>
            <person name="Birren B.W."/>
            <person name="Borodovsky M."/>
            <person name="Burns C."/>
            <person name="Canback B."/>
            <person name="Casselton L.A."/>
            <person name="Cheng C.K."/>
            <person name="Deng J."/>
            <person name="Dietrich F.S."/>
            <person name="Fargo D.C."/>
            <person name="Farman M.L."/>
            <person name="Gathman A.C."/>
            <person name="Goldberg J."/>
            <person name="Guigo R."/>
            <person name="Hoegger P.J."/>
            <person name="Hooker J.B."/>
            <person name="Huggins A."/>
            <person name="James T.Y."/>
            <person name="Kamada T."/>
            <person name="Kilaru S."/>
            <person name="Kodira C."/>
            <person name="Kues U."/>
            <person name="Kupfer D."/>
            <person name="Kwan H.S."/>
            <person name="Lomsadze A."/>
            <person name="Li W."/>
            <person name="Lilly W.W."/>
            <person name="Ma L.J."/>
            <person name="Mackey A.J."/>
            <person name="Manning G."/>
            <person name="Martin F."/>
            <person name="Muraguchi H."/>
            <person name="Natvig D.O."/>
            <person name="Palmerini H."/>
            <person name="Ramesh M.A."/>
            <person name="Rehmeyer C.J."/>
            <person name="Roe B.A."/>
            <person name="Shenoy N."/>
            <person name="Stanke M."/>
            <person name="Ter-Hovhannisyan V."/>
            <person name="Tunlid A."/>
            <person name="Velagapudi R."/>
            <person name="Vision T.J."/>
            <person name="Zeng Q."/>
            <person name="Zolan M.E."/>
            <person name="Pukkila P.J."/>
        </authorList>
    </citation>
    <scope>NUCLEOTIDE SEQUENCE [LARGE SCALE GENOMIC DNA]</scope>
    <source>
        <strain evidence="3">Okayama-7 / 130 / ATCC MYA-4618 / FGSC 9003</strain>
    </source>
</reference>
<dbReference type="KEGG" id="cci:CC1G_04962"/>
<feature type="compositionally biased region" description="Basic and acidic residues" evidence="1">
    <location>
        <begin position="211"/>
        <end position="235"/>
    </location>
</feature>
<dbReference type="VEuPathDB" id="FungiDB:CC1G_04962"/>
<feature type="compositionally biased region" description="Polar residues" evidence="1">
    <location>
        <begin position="31"/>
        <end position="43"/>
    </location>
</feature>
<feature type="compositionally biased region" description="Acidic residues" evidence="1">
    <location>
        <begin position="56"/>
        <end position="70"/>
    </location>
</feature>
<keyword evidence="3" id="KW-1185">Reference proteome</keyword>
<accession>A8NSB2</accession>
<dbReference type="RefSeq" id="XP_001835969.1">
    <property type="nucleotide sequence ID" value="XM_001835917.2"/>
</dbReference>
<protein>
    <submittedName>
        <fullName evidence="2">Uncharacterized protein</fullName>
    </submittedName>
</protein>
<feature type="region of interest" description="Disordered" evidence="1">
    <location>
        <begin position="1"/>
        <end position="235"/>
    </location>
</feature>
<evidence type="ECO:0000313" key="2">
    <source>
        <dbReference type="EMBL" id="EAU85745.1"/>
    </source>
</evidence>
<name>A8NSB2_COPC7</name>
<evidence type="ECO:0000313" key="3">
    <source>
        <dbReference type="Proteomes" id="UP000001861"/>
    </source>
</evidence>
<organism evidence="2 3">
    <name type="scientific">Coprinopsis cinerea (strain Okayama-7 / 130 / ATCC MYA-4618 / FGSC 9003)</name>
    <name type="common">Inky cap fungus</name>
    <name type="synonym">Hormographiella aspergillata</name>
    <dbReference type="NCBI Taxonomy" id="240176"/>
    <lineage>
        <taxon>Eukaryota</taxon>
        <taxon>Fungi</taxon>
        <taxon>Dikarya</taxon>
        <taxon>Basidiomycota</taxon>
        <taxon>Agaricomycotina</taxon>
        <taxon>Agaricomycetes</taxon>
        <taxon>Agaricomycetidae</taxon>
        <taxon>Agaricales</taxon>
        <taxon>Agaricineae</taxon>
        <taxon>Psathyrellaceae</taxon>
        <taxon>Coprinopsis</taxon>
    </lineage>
</organism>
<dbReference type="Proteomes" id="UP000001861">
    <property type="component" value="Unassembled WGS sequence"/>
</dbReference>
<dbReference type="EMBL" id="AACS02000008">
    <property type="protein sequence ID" value="EAU85745.1"/>
    <property type="molecule type" value="Genomic_DNA"/>
</dbReference>
<dbReference type="GeneID" id="6012509"/>
<evidence type="ECO:0000256" key="1">
    <source>
        <dbReference type="SAM" id="MobiDB-lite"/>
    </source>
</evidence>
<dbReference type="AlphaFoldDB" id="A8NSB2"/>
<feature type="compositionally biased region" description="Basic and acidic residues" evidence="1">
    <location>
        <begin position="464"/>
        <end position="474"/>
    </location>
</feature>
<sequence length="636" mass="69949">MSRESSPDILDIVGPPLPHEHYSPTFRVLPSSYSPVPTFQTLSDDGDSERERDTADETDELSLSDDDERLESEGLVMKMVTNGIGRDTSLSDEREQPGGQGGKKQTGESGEPISQLPTSDAREPEATQLPSPVLTADIEEPSTTHSERGSESGCGVPISYTPPVETEDTAPIVGRSSSYESTVIPLVRRLRRKRNESSEIEDTPDEIPVVHNERRTMTESHVERVEEPAKEDGLAHEDSVTAIAGAEKEAQHIQNGPEDVIRTEPLPAAQQADQRAPVASTPLPKPILESAIDEASTFPSTPSDPPKRKRGRPLGSKNKIRFGLPINKPSAPRDGQGGRGRGRGRGGGGSGRGTANPDQAHASVADFPGISRTVRPRRCPTYISPSPPPPQHDSQAGVALPSVFQPKKVTFSLPRLNLEDPALQFFEENELPEYAPLKVPNEDDDNMYADDEGEHLNPVTEAHTAAHPDNRRSLAPEPELTLSERKRKAGEQVAIPRPTKRPRRRSSSGEVEVVYDSRDQARAASPNDAECDKVDEWDLIPFNEYVLDEDDLLDTPVTNASAGKGPVQDIPMDNPMDDRDMKIHELENQILYEQELRLTDKLAAAHEVLALVRMNLRLHSKNAEERKRRAKKHIMS</sequence>
<proteinExistence type="predicted"/>
<dbReference type="InParanoid" id="A8NSB2"/>
<gene>
    <name evidence="2" type="ORF">CC1G_04962</name>
</gene>
<feature type="compositionally biased region" description="Gly residues" evidence="1">
    <location>
        <begin position="335"/>
        <end position="352"/>
    </location>
</feature>
<feature type="region of interest" description="Disordered" evidence="1">
    <location>
        <begin position="427"/>
        <end position="530"/>
    </location>
</feature>
<feature type="region of interest" description="Disordered" evidence="1">
    <location>
        <begin position="247"/>
        <end position="401"/>
    </location>
</feature>